<keyword evidence="2" id="KW-1133">Transmembrane helix</keyword>
<dbReference type="AlphaFoldDB" id="A0A8J3NC36"/>
<feature type="region of interest" description="Disordered" evidence="1">
    <location>
        <begin position="1"/>
        <end position="43"/>
    </location>
</feature>
<dbReference type="RefSeq" id="WP_203657439.1">
    <property type="nucleotide sequence ID" value="NZ_BAAAZM010000006.1"/>
</dbReference>
<feature type="compositionally biased region" description="Gly residues" evidence="1">
    <location>
        <begin position="201"/>
        <end position="226"/>
    </location>
</feature>
<evidence type="ECO:0000256" key="2">
    <source>
        <dbReference type="SAM" id="Phobius"/>
    </source>
</evidence>
<dbReference type="EMBL" id="BOMB01000012">
    <property type="protein sequence ID" value="GID11450.1"/>
    <property type="molecule type" value="Genomic_DNA"/>
</dbReference>
<evidence type="ECO:0008006" key="5">
    <source>
        <dbReference type="Google" id="ProtNLM"/>
    </source>
</evidence>
<evidence type="ECO:0000256" key="1">
    <source>
        <dbReference type="SAM" id="MobiDB-lite"/>
    </source>
</evidence>
<comment type="caution">
    <text evidence="3">The sequence shown here is derived from an EMBL/GenBank/DDBJ whole genome shotgun (WGS) entry which is preliminary data.</text>
</comment>
<feature type="transmembrane region" description="Helical" evidence="2">
    <location>
        <begin position="50"/>
        <end position="70"/>
    </location>
</feature>
<protein>
    <recommendedName>
        <fullName evidence="5">DUF5666 domain-containing protein</fullName>
    </recommendedName>
</protein>
<reference evidence="3" key="1">
    <citation type="submission" date="2021-01" db="EMBL/GenBank/DDBJ databases">
        <title>Whole genome shotgun sequence of Actinocatenispora rupis NBRC 107355.</title>
        <authorList>
            <person name="Komaki H."/>
            <person name="Tamura T."/>
        </authorList>
    </citation>
    <scope>NUCLEOTIDE SEQUENCE</scope>
    <source>
        <strain evidence="3">NBRC 107355</strain>
    </source>
</reference>
<organism evidence="3 4">
    <name type="scientific">Actinocatenispora rupis</name>
    <dbReference type="NCBI Taxonomy" id="519421"/>
    <lineage>
        <taxon>Bacteria</taxon>
        <taxon>Bacillati</taxon>
        <taxon>Actinomycetota</taxon>
        <taxon>Actinomycetes</taxon>
        <taxon>Micromonosporales</taxon>
        <taxon>Micromonosporaceae</taxon>
        <taxon>Actinocatenispora</taxon>
    </lineage>
</organism>
<name>A0A8J3NC36_9ACTN</name>
<accession>A0A8J3NC36</accession>
<proteinExistence type="predicted"/>
<keyword evidence="2" id="KW-0472">Membrane</keyword>
<evidence type="ECO:0000313" key="3">
    <source>
        <dbReference type="EMBL" id="GID11450.1"/>
    </source>
</evidence>
<sequence>MTSPGTDETVPAGAESGTPAGAEPETPAGAEPQAAPASGPRRPLTNAQRIAVAAAVGVAAVGIGGGVVYASSHQSSNGQFGGGGGMRIFRPGGSSGLTDALHGEYVASNGKNGTRTMLIQTGTVTAVSSSSVSVRSTDGFAGTYVVGSGTKVDDGATTIGKVKKGHTVTVVATKSDRTATSILDTTLLGGSNGGPQNNTGPQGGTGQQGGAPQGGPRGNGRPGGQP</sequence>
<keyword evidence="4" id="KW-1185">Reference proteome</keyword>
<keyword evidence="2" id="KW-0812">Transmembrane</keyword>
<gene>
    <name evidence="3" type="ORF">Aru02nite_23390</name>
</gene>
<evidence type="ECO:0000313" key="4">
    <source>
        <dbReference type="Proteomes" id="UP000612808"/>
    </source>
</evidence>
<feature type="compositionally biased region" description="Low complexity" evidence="1">
    <location>
        <begin position="19"/>
        <end position="40"/>
    </location>
</feature>
<feature type="region of interest" description="Disordered" evidence="1">
    <location>
        <begin position="184"/>
        <end position="226"/>
    </location>
</feature>
<dbReference type="Proteomes" id="UP000612808">
    <property type="component" value="Unassembled WGS sequence"/>
</dbReference>